<dbReference type="AlphaFoldDB" id="A0A553K6A9"/>
<dbReference type="Gene3D" id="3.40.50.2000">
    <property type="entry name" value="Glycogen Phosphorylase B"/>
    <property type="match status" value="2"/>
</dbReference>
<organism evidence="2 3">
    <name type="scientific">Tessaracoccus rhinocerotis</name>
    <dbReference type="NCBI Taxonomy" id="1689449"/>
    <lineage>
        <taxon>Bacteria</taxon>
        <taxon>Bacillati</taxon>
        <taxon>Actinomycetota</taxon>
        <taxon>Actinomycetes</taxon>
        <taxon>Propionibacteriales</taxon>
        <taxon>Propionibacteriaceae</taxon>
        <taxon>Tessaracoccus</taxon>
    </lineage>
</organism>
<evidence type="ECO:0000313" key="3">
    <source>
        <dbReference type="Proteomes" id="UP000317638"/>
    </source>
</evidence>
<dbReference type="EMBL" id="VKKG01000001">
    <property type="protein sequence ID" value="TRY20236.1"/>
    <property type="molecule type" value="Genomic_DNA"/>
</dbReference>
<reference evidence="2 3" key="1">
    <citation type="submission" date="2019-07" db="EMBL/GenBank/DDBJ databases">
        <authorList>
            <person name="Zhou L.-Y."/>
        </authorList>
    </citation>
    <scope>NUCLEOTIDE SEQUENCE [LARGE SCALE GENOMIC DNA]</scope>
    <source>
        <strain evidence="2 3">YIM 101269</strain>
    </source>
</reference>
<dbReference type="GO" id="GO:0017000">
    <property type="term" value="P:antibiotic biosynthetic process"/>
    <property type="evidence" value="ECO:0007669"/>
    <property type="project" value="UniProtKB-ARBA"/>
</dbReference>
<dbReference type="InterPro" id="IPR010610">
    <property type="entry name" value="EryCIII-like_C"/>
</dbReference>
<accession>A0A553K6A9</accession>
<dbReference type="Pfam" id="PF06722">
    <property type="entry name" value="EryCIII-like_C"/>
    <property type="match status" value="1"/>
</dbReference>
<dbReference type="OrthoDB" id="3253247at2"/>
<evidence type="ECO:0000313" key="2">
    <source>
        <dbReference type="EMBL" id="TRY20236.1"/>
    </source>
</evidence>
<gene>
    <name evidence="2" type="ORF">FOJ82_05075</name>
</gene>
<feature type="domain" description="Erythromycin biosynthesis protein CIII-like C-terminal" evidence="1">
    <location>
        <begin position="295"/>
        <end position="360"/>
    </location>
</feature>
<proteinExistence type="predicted"/>
<dbReference type="PANTHER" id="PTHR48050:SF13">
    <property type="entry name" value="STEROL 3-BETA-GLUCOSYLTRANSFERASE UGT80A2"/>
    <property type="match status" value="1"/>
</dbReference>
<protein>
    <submittedName>
        <fullName evidence="2">Glycosyltransferase family 1 protein</fullName>
    </submittedName>
</protein>
<dbReference type="InterPro" id="IPR050426">
    <property type="entry name" value="Glycosyltransferase_28"/>
</dbReference>
<dbReference type="FunFam" id="3.40.50.2000:FF:000009">
    <property type="entry name" value="Sterol 3-beta-glucosyltransferase UGT80A2"/>
    <property type="match status" value="1"/>
</dbReference>
<dbReference type="PANTHER" id="PTHR48050">
    <property type="entry name" value="STEROL 3-BETA-GLUCOSYLTRANSFERASE"/>
    <property type="match status" value="1"/>
</dbReference>
<dbReference type="CDD" id="cd03784">
    <property type="entry name" value="GT1_Gtf-like"/>
    <property type="match status" value="1"/>
</dbReference>
<name>A0A553K6A9_9ACTN</name>
<dbReference type="GO" id="GO:0016758">
    <property type="term" value="F:hexosyltransferase activity"/>
    <property type="evidence" value="ECO:0007669"/>
    <property type="project" value="UniProtKB-ARBA"/>
</dbReference>
<dbReference type="InterPro" id="IPR002213">
    <property type="entry name" value="UDP_glucos_trans"/>
</dbReference>
<keyword evidence="2" id="KW-0808">Transferase</keyword>
<dbReference type="RefSeq" id="WP_143937320.1">
    <property type="nucleotide sequence ID" value="NZ_VKKG01000001.1"/>
</dbReference>
<sequence length="407" mass="43507">MKVVVAAIGSRGDAMPFANLAARFASRGHDVTLVTHQALSGLAHPSLRVITVASDPNALIAGPAARAVRRCNPMELNRTRDLFAEFVHSAQEPTREALSDADVLVASTFAIASVDEALQQSVPVVRAHMWPEYPGRSGPMPLLPYAWLVPGPVRRLARQALHHAERYLGGVDGRWRRGRLHLVSRHPVGLRTATSGSLYAFSPHVVPSLPQDGPVTGWWTGSGATSRLSEAVAGALDGGGDWIYAGFGSMDQGDPTAFLDLLGSACERAGVRAVVQAGDVRGSPHPRLLCVGEEPHDELFRRVRAVVHHGGAGTTGAVVRAGVPSVVVPHFADQFYWGRRLQALGVAARPLPRAFASARVLARRIDDALAPAMARRATDLADRVRGEDGCGRAVDQVEEWLTDGRGR</sequence>
<dbReference type="GO" id="GO:0008194">
    <property type="term" value="F:UDP-glycosyltransferase activity"/>
    <property type="evidence" value="ECO:0007669"/>
    <property type="project" value="InterPro"/>
</dbReference>
<evidence type="ECO:0000259" key="1">
    <source>
        <dbReference type="Pfam" id="PF06722"/>
    </source>
</evidence>
<comment type="caution">
    <text evidence="2">The sequence shown here is derived from an EMBL/GenBank/DDBJ whole genome shotgun (WGS) entry which is preliminary data.</text>
</comment>
<dbReference type="Proteomes" id="UP000317638">
    <property type="component" value="Unassembled WGS sequence"/>
</dbReference>
<keyword evidence="3" id="KW-1185">Reference proteome</keyword>
<dbReference type="SUPFAM" id="SSF53756">
    <property type="entry name" value="UDP-Glycosyltransferase/glycogen phosphorylase"/>
    <property type="match status" value="1"/>
</dbReference>